<evidence type="ECO:0000259" key="2">
    <source>
        <dbReference type="Pfam" id="PF07786"/>
    </source>
</evidence>
<keyword evidence="4" id="KW-1185">Reference proteome</keyword>
<feature type="transmembrane region" description="Helical" evidence="1">
    <location>
        <begin position="125"/>
        <end position="147"/>
    </location>
</feature>
<organism evidence="3 4">
    <name type="scientific">Hymenobacter chitinivorans DSM 11115</name>
    <dbReference type="NCBI Taxonomy" id="1121954"/>
    <lineage>
        <taxon>Bacteria</taxon>
        <taxon>Pseudomonadati</taxon>
        <taxon>Bacteroidota</taxon>
        <taxon>Cytophagia</taxon>
        <taxon>Cytophagales</taxon>
        <taxon>Hymenobacteraceae</taxon>
        <taxon>Hymenobacter</taxon>
    </lineage>
</organism>
<dbReference type="Proteomes" id="UP000228535">
    <property type="component" value="Unassembled WGS sequence"/>
</dbReference>
<feature type="transmembrane region" description="Helical" evidence="1">
    <location>
        <begin position="361"/>
        <end position="380"/>
    </location>
</feature>
<dbReference type="AlphaFoldDB" id="A0A2M9BPI4"/>
<keyword evidence="1" id="KW-0812">Transmembrane</keyword>
<protein>
    <submittedName>
        <fullName evidence="3">Putative membrane protein</fullName>
    </submittedName>
</protein>
<gene>
    <name evidence="3" type="ORF">CLV45_1291</name>
</gene>
<feature type="transmembrane region" description="Helical" evidence="1">
    <location>
        <begin position="318"/>
        <end position="341"/>
    </location>
</feature>
<feature type="transmembrane region" description="Helical" evidence="1">
    <location>
        <begin position="278"/>
        <end position="297"/>
    </location>
</feature>
<evidence type="ECO:0000313" key="4">
    <source>
        <dbReference type="Proteomes" id="UP000228535"/>
    </source>
</evidence>
<dbReference type="RefSeq" id="WP_100335554.1">
    <property type="nucleotide sequence ID" value="NZ_PGFA01000001.1"/>
</dbReference>
<proteinExistence type="predicted"/>
<feature type="transmembrane region" description="Helical" evidence="1">
    <location>
        <begin position="234"/>
        <end position="253"/>
    </location>
</feature>
<dbReference type="PANTHER" id="PTHR40407">
    <property type="entry name" value="MEMBRANE PROTEIN-LIKE PROTEIN"/>
    <property type="match status" value="1"/>
</dbReference>
<name>A0A2M9BPI4_9BACT</name>
<feature type="transmembrane region" description="Helical" evidence="1">
    <location>
        <begin position="199"/>
        <end position="222"/>
    </location>
</feature>
<dbReference type="OrthoDB" id="508112at2"/>
<dbReference type="InterPro" id="IPR012429">
    <property type="entry name" value="HGSNAT_cat"/>
</dbReference>
<sequence>MPDVAALPPPASAVSARPARVQSIDLVRGLVMIIMALDHVREFWSPTPVRPEDVSQASALLFFSRWITHFCAPTFVFLAGVSIFLYQQKTVRRPAVSWFLLTRGLWLVALEMLVINFLLQWSYQMVLLQVIWATGWGMVLLAALLWLPRWLLGALSLGFLALHNLLPTIAPVTSANLIWALLHNGPFLVPATGGSPAFLVAYSIGPWAAVLVAGYWVGPWFTLPLEQRNRRLRLAGAALLLGFVALRLTNWYGEPTLWSVQPRGSFYTVLSFLNITKYPPSVLFLSLTLGVALLLLSAAETAAGRGAEVLRTYGRVPFFYYLLHLLLISLGALLWTTLAFGHPINFGFIDRKDWPATYAPSLLRAYVVWLSVVGLLYLPCRWYQAYKRRHSYWWLSYL</sequence>
<comment type="caution">
    <text evidence="3">The sequence shown here is derived from an EMBL/GenBank/DDBJ whole genome shotgun (WGS) entry which is preliminary data.</text>
</comment>
<evidence type="ECO:0000256" key="1">
    <source>
        <dbReference type="SAM" id="Phobius"/>
    </source>
</evidence>
<keyword evidence="1" id="KW-1133">Transmembrane helix</keyword>
<keyword evidence="1" id="KW-0472">Membrane</keyword>
<accession>A0A2M9BPI4</accession>
<dbReference type="EMBL" id="PGFA01000001">
    <property type="protein sequence ID" value="PJJ59869.1"/>
    <property type="molecule type" value="Genomic_DNA"/>
</dbReference>
<reference evidence="3 4" key="1">
    <citation type="submission" date="2017-11" db="EMBL/GenBank/DDBJ databases">
        <title>Genomic Encyclopedia of Archaeal and Bacterial Type Strains, Phase II (KMG-II): From Individual Species to Whole Genera.</title>
        <authorList>
            <person name="Goeker M."/>
        </authorList>
    </citation>
    <scope>NUCLEOTIDE SEQUENCE [LARGE SCALE GENOMIC DNA]</scope>
    <source>
        <strain evidence="3 4">DSM 11115</strain>
    </source>
</reference>
<feature type="transmembrane region" description="Helical" evidence="1">
    <location>
        <begin position="66"/>
        <end position="86"/>
    </location>
</feature>
<dbReference type="Pfam" id="PF07786">
    <property type="entry name" value="HGSNAT_cat"/>
    <property type="match status" value="1"/>
</dbReference>
<feature type="domain" description="Heparan-alpha-glucosaminide N-acetyltransferase catalytic" evidence="2">
    <location>
        <begin position="20"/>
        <end position="232"/>
    </location>
</feature>
<dbReference type="PANTHER" id="PTHR40407:SF1">
    <property type="entry name" value="HEPARAN-ALPHA-GLUCOSAMINIDE N-ACETYLTRANSFERASE CATALYTIC DOMAIN-CONTAINING PROTEIN"/>
    <property type="match status" value="1"/>
</dbReference>
<feature type="transmembrane region" description="Helical" evidence="1">
    <location>
        <begin position="98"/>
        <end position="119"/>
    </location>
</feature>
<evidence type="ECO:0000313" key="3">
    <source>
        <dbReference type="EMBL" id="PJJ59869.1"/>
    </source>
</evidence>
<feature type="transmembrane region" description="Helical" evidence="1">
    <location>
        <begin position="159"/>
        <end position="179"/>
    </location>
</feature>